<dbReference type="Proteomes" id="UP000014760">
    <property type="component" value="Unassembled WGS sequence"/>
</dbReference>
<accession>R7TJZ8</accession>
<reference evidence="3 5" key="2">
    <citation type="journal article" date="2013" name="Nature">
        <title>Insights into bilaterian evolution from three spiralian genomes.</title>
        <authorList>
            <person name="Simakov O."/>
            <person name="Marletaz F."/>
            <person name="Cho S.J."/>
            <person name="Edsinger-Gonzales E."/>
            <person name="Havlak P."/>
            <person name="Hellsten U."/>
            <person name="Kuo D.H."/>
            <person name="Larsson T."/>
            <person name="Lv J."/>
            <person name="Arendt D."/>
            <person name="Savage R."/>
            <person name="Osoegawa K."/>
            <person name="de Jong P."/>
            <person name="Grimwood J."/>
            <person name="Chapman J.A."/>
            <person name="Shapiro H."/>
            <person name="Aerts A."/>
            <person name="Otillar R.P."/>
            <person name="Terry A.Y."/>
            <person name="Boore J.L."/>
            <person name="Grigoriev I.V."/>
            <person name="Lindberg D.R."/>
            <person name="Seaver E.C."/>
            <person name="Weisblat D.A."/>
            <person name="Putnam N.H."/>
            <person name="Rokhsar D.S."/>
        </authorList>
    </citation>
    <scope>NUCLEOTIDE SEQUENCE</scope>
    <source>
        <strain evidence="3 5">I ESC-2004</strain>
    </source>
</reference>
<keyword evidence="1" id="KW-0812">Transmembrane</keyword>
<evidence type="ECO:0000313" key="3">
    <source>
        <dbReference type="EMBL" id="ELT91435.1"/>
    </source>
</evidence>
<reference evidence="4" key="3">
    <citation type="submission" date="2015-06" db="UniProtKB">
        <authorList>
            <consortium name="EnsemblMetazoa"/>
        </authorList>
    </citation>
    <scope>IDENTIFICATION</scope>
</reference>
<feature type="transmembrane region" description="Helical" evidence="1">
    <location>
        <begin position="20"/>
        <end position="39"/>
    </location>
</feature>
<dbReference type="Pfam" id="PF13383">
    <property type="entry name" value="Methyltransf_22"/>
    <property type="match status" value="1"/>
</dbReference>
<dbReference type="PANTHER" id="PTHR32026:SF10">
    <property type="entry name" value="METHYLTRANSFERASE-LIKE PROTEIN 24-RELATED"/>
    <property type="match status" value="1"/>
</dbReference>
<dbReference type="InterPro" id="IPR025714">
    <property type="entry name" value="Methyltranfer_dom"/>
</dbReference>
<keyword evidence="5" id="KW-1185">Reference proteome</keyword>
<sequence length="351" mass="40180">MLINFTRIPDSLTGAMRRGTGISVLFALGVALIIVKVLIQTNKQPSWLRFSAYNDMSWEEITQNICSPRQIMCEKKRDDLFDALHKIDAQELVHSALTKPKYKCRRSNVYGKINNGGYDLCEDDSFALKKGDCIVYSLGIANSGIQFEEGISKEYDCEMHVFQAKWNVSLITIDDEAPGKWNHHDYSLWGDNFEGPDGVVMRRFGTILKEMQHENRIIDILKIDAQGGEWPFLRDLSLNHKLLKNVKQVILTANGPRRKPKEQEMRMTDYAQVFRGISILKRVGFLIWNSHSVDMPQNCCKWWADLTPTKVSEGAEMICCYQVFMVNADFMNLAAQREVIPDENKDSDIAV</sequence>
<dbReference type="OrthoDB" id="10006218at2759"/>
<evidence type="ECO:0000313" key="4">
    <source>
        <dbReference type="EnsemblMetazoa" id="CapteP229249"/>
    </source>
</evidence>
<proteinExistence type="predicted"/>
<dbReference type="InterPro" id="IPR026913">
    <property type="entry name" value="METTL24"/>
</dbReference>
<dbReference type="PANTHER" id="PTHR32026">
    <property type="entry name" value="METHYLTRANSFERASE-LIKE PROTEIN 24"/>
    <property type="match status" value="1"/>
</dbReference>
<protein>
    <recommendedName>
        <fullName evidence="2">Methyltransferase domain-containing protein</fullName>
    </recommendedName>
</protein>
<keyword evidence="1" id="KW-1133">Transmembrane helix</keyword>
<gene>
    <name evidence="3" type="ORF">CAPTEDRAFT_229249</name>
</gene>
<evidence type="ECO:0000256" key="1">
    <source>
        <dbReference type="SAM" id="Phobius"/>
    </source>
</evidence>
<reference evidence="5" key="1">
    <citation type="submission" date="2012-12" db="EMBL/GenBank/DDBJ databases">
        <authorList>
            <person name="Hellsten U."/>
            <person name="Grimwood J."/>
            <person name="Chapman J.A."/>
            <person name="Shapiro H."/>
            <person name="Aerts A."/>
            <person name="Otillar R.P."/>
            <person name="Terry A.Y."/>
            <person name="Boore J.L."/>
            <person name="Simakov O."/>
            <person name="Marletaz F."/>
            <person name="Cho S.-J."/>
            <person name="Edsinger-Gonzales E."/>
            <person name="Havlak P."/>
            <person name="Kuo D.-H."/>
            <person name="Larsson T."/>
            <person name="Lv J."/>
            <person name="Arendt D."/>
            <person name="Savage R."/>
            <person name="Osoegawa K."/>
            <person name="de Jong P."/>
            <person name="Lindberg D.R."/>
            <person name="Seaver E.C."/>
            <person name="Weisblat D.A."/>
            <person name="Putnam N.H."/>
            <person name="Grigoriev I.V."/>
            <person name="Rokhsar D.S."/>
        </authorList>
    </citation>
    <scope>NUCLEOTIDE SEQUENCE</scope>
    <source>
        <strain evidence="5">I ESC-2004</strain>
    </source>
</reference>
<feature type="domain" description="Methyltransferase" evidence="2">
    <location>
        <begin position="55"/>
        <end position="275"/>
    </location>
</feature>
<dbReference type="AlphaFoldDB" id="R7TJZ8"/>
<evidence type="ECO:0000259" key="2">
    <source>
        <dbReference type="Pfam" id="PF13383"/>
    </source>
</evidence>
<dbReference type="EMBL" id="KB310495">
    <property type="protein sequence ID" value="ELT91435.1"/>
    <property type="molecule type" value="Genomic_DNA"/>
</dbReference>
<dbReference type="OMA" id="KMARYGC"/>
<dbReference type="HOGENOM" id="CLU_790495_0_0_1"/>
<dbReference type="EnsemblMetazoa" id="CapteT229249">
    <property type="protein sequence ID" value="CapteP229249"/>
    <property type="gene ID" value="CapteG229249"/>
</dbReference>
<keyword evidence="1" id="KW-0472">Membrane</keyword>
<dbReference type="EMBL" id="AMQN01013791">
    <property type="status" value="NOT_ANNOTATED_CDS"/>
    <property type="molecule type" value="Genomic_DNA"/>
</dbReference>
<evidence type="ECO:0000313" key="5">
    <source>
        <dbReference type="Proteomes" id="UP000014760"/>
    </source>
</evidence>
<organism evidence="3">
    <name type="scientific">Capitella teleta</name>
    <name type="common">Polychaete worm</name>
    <dbReference type="NCBI Taxonomy" id="283909"/>
    <lineage>
        <taxon>Eukaryota</taxon>
        <taxon>Metazoa</taxon>
        <taxon>Spiralia</taxon>
        <taxon>Lophotrochozoa</taxon>
        <taxon>Annelida</taxon>
        <taxon>Polychaeta</taxon>
        <taxon>Sedentaria</taxon>
        <taxon>Scolecida</taxon>
        <taxon>Capitellidae</taxon>
        <taxon>Capitella</taxon>
    </lineage>
</organism>
<name>R7TJZ8_CAPTE</name>